<reference evidence="6 7" key="1">
    <citation type="submission" date="2017-07" db="EMBL/GenBank/DDBJ databases">
        <title>Phylogenetic study on the rhizospheric bacterium Ochrobactrum sp. A44.</title>
        <authorList>
            <person name="Krzyzanowska D.M."/>
            <person name="Ossowicki A."/>
            <person name="Rajewska M."/>
            <person name="Maciag T."/>
            <person name="Kaczynski Z."/>
            <person name="Czerwicka M."/>
            <person name="Jafra S."/>
        </authorList>
    </citation>
    <scope>NUCLEOTIDE SEQUENCE [LARGE SCALE GENOMIC DNA]</scope>
    <source>
        <strain evidence="6 7">A44</strain>
        <plasmid evidence="6 7">unnamed1</plasmid>
    </source>
</reference>
<gene>
    <name evidence="6" type="ORF">CES85_3321</name>
</gene>
<evidence type="ECO:0000256" key="3">
    <source>
        <dbReference type="ARBA" id="ARBA00022741"/>
    </source>
</evidence>
<dbReference type="GO" id="GO:0005524">
    <property type="term" value="F:ATP binding"/>
    <property type="evidence" value="ECO:0007669"/>
    <property type="project" value="UniProtKB-KW"/>
</dbReference>
<dbReference type="GO" id="GO:0016887">
    <property type="term" value="F:ATP hydrolysis activity"/>
    <property type="evidence" value="ECO:0007669"/>
    <property type="project" value="InterPro"/>
</dbReference>
<dbReference type="GO" id="GO:0042941">
    <property type="term" value="P:D-alanine transmembrane transport"/>
    <property type="evidence" value="ECO:0007669"/>
    <property type="project" value="TreeGrafter"/>
</dbReference>
<keyword evidence="4" id="KW-0067">ATP-binding</keyword>
<protein>
    <submittedName>
        <fullName evidence="6">ABC transporter family protein</fullName>
    </submittedName>
</protein>
<dbReference type="InterPro" id="IPR003593">
    <property type="entry name" value="AAA+_ATPase"/>
</dbReference>
<dbReference type="AlphaFoldDB" id="A0A248UPF7"/>
<keyword evidence="2" id="KW-0813">Transport</keyword>
<evidence type="ECO:0000256" key="1">
    <source>
        <dbReference type="ARBA" id="ARBA00004533"/>
    </source>
</evidence>
<evidence type="ECO:0000256" key="4">
    <source>
        <dbReference type="ARBA" id="ARBA00022840"/>
    </source>
</evidence>
<geneLocation type="plasmid" evidence="6 7">
    <name>unnamed1</name>
</geneLocation>
<comment type="subcellular location">
    <subcellularLocation>
        <location evidence="1">Cell inner membrane</location>
    </subcellularLocation>
</comment>
<dbReference type="KEGG" id="och:CES85_3321"/>
<dbReference type="GO" id="GO:0015192">
    <property type="term" value="F:L-phenylalanine transmembrane transporter activity"/>
    <property type="evidence" value="ECO:0007669"/>
    <property type="project" value="TreeGrafter"/>
</dbReference>
<evidence type="ECO:0000256" key="2">
    <source>
        <dbReference type="ARBA" id="ARBA00022448"/>
    </source>
</evidence>
<dbReference type="PANTHER" id="PTHR45772">
    <property type="entry name" value="CONSERVED COMPONENT OF ABC TRANSPORTER FOR NATURAL AMINO ACIDS-RELATED"/>
    <property type="match status" value="1"/>
</dbReference>
<proteinExistence type="predicted"/>
<dbReference type="SMART" id="SM00382">
    <property type="entry name" value="AAA"/>
    <property type="match status" value="1"/>
</dbReference>
<dbReference type="GO" id="GO:0015188">
    <property type="term" value="F:L-isoleucine transmembrane transporter activity"/>
    <property type="evidence" value="ECO:0007669"/>
    <property type="project" value="TreeGrafter"/>
</dbReference>
<dbReference type="GO" id="GO:1903805">
    <property type="term" value="P:L-valine import across plasma membrane"/>
    <property type="evidence" value="ECO:0007669"/>
    <property type="project" value="TreeGrafter"/>
</dbReference>
<accession>A0A248UPF7</accession>
<sequence>MANSVSVRFGGLVALSNISLSLKPQEIVGLIGPNGAGKTTLVNCLSGFQKLSDGHITVDGVDAFRWSAADYRLNGVARTFQSGRLFADLSVRENIEVPMVALGMSRARARRDSTILLERLGLGPVGDKDASTLPYTDERRVGIARALAMNPTYMLLDEPAAGMSDSECHELMEIIKVLPTEFGCGVLLIEHNMTVVMSVSNRLHVLDVGQTLAEGSADEVRNNTAVIEAYLGAEL</sequence>
<evidence type="ECO:0000259" key="5">
    <source>
        <dbReference type="PROSITE" id="PS50893"/>
    </source>
</evidence>
<dbReference type="GO" id="GO:0015808">
    <property type="term" value="P:L-alanine transport"/>
    <property type="evidence" value="ECO:0007669"/>
    <property type="project" value="TreeGrafter"/>
</dbReference>
<dbReference type="Gene3D" id="3.40.50.300">
    <property type="entry name" value="P-loop containing nucleotide triphosphate hydrolases"/>
    <property type="match status" value="1"/>
</dbReference>
<dbReference type="SUPFAM" id="SSF52540">
    <property type="entry name" value="P-loop containing nucleoside triphosphate hydrolases"/>
    <property type="match status" value="1"/>
</dbReference>
<dbReference type="InterPro" id="IPR051120">
    <property type="entry name" value="ABC_AA/LPS_Transport"/>
</dbReference>
<feature type="domain" description="ABC transporter" evidence="5">
    <location>
        <begin position="2"/>
        <end position="233"/>
    </location>
</feature>
<evidence type="ECO:0000313" key="7">
    <source>
        <dbReference type="Proteomes" id="UP000215256"/>
    </source>
</evidence>
<dbReference type="Pfam" id="PF12399">
    <property type="entry name" value="BCA_ABC_TP_C"/>
    <property type="match status" value="1"/>
</dbReference>
<keyword evidence="3" id="KW-0547">Nucleotide-binding</keyword>
<dbReference type="InterPro" id="IPR027417">
    <property type="entry name" value="P-loop_NTPase"/>
</dbReference>
<dbReference type="GO" id="GO:1903806">
    <property type="term" value="P:L-isoleucine import across plasma membrane"/>
    <property type="evidence" value="ECO:0007669"/>
    <property type="project" value="TreeGrafter"/>
</dbReference>
<dbReference type="GO" id="GO:0005304">
    <property type="term" value="F:L-valine transmembrane transporter activity"/>
    <property type="evidence" value="ECO:0007669"/>
    <property type="project" value="TreeGrafter"/>
</dbReference>
<dbReference type="InterPro" id="IPR032823">
    <property type="entry name" value="BCA_ABC_TP_C"/>
</dbReference>
<dbReference type="Proteomes" id="UP000215256">
    <property type="component" value="Plasmid unnamed1"/>
</dbReference>
<keyword evidence="6" id="KW-0614">Plasmid</keyword>
<dbReference type="PROSITE" id="PS50893">
    <property type="entry name" value="ABC_TRANSPORTER_2"/>
    <property type="match status" value="1"/>
</dbReference>
<dbReference type="InterPro" id="IPR003439">
    <property type="entry name" value="ABC_transporter-like_ATP-bd"/>
</dbReference>
<evidence type="ECO:0000313" key="6">
    <source>
        <dbReference type="EMBL" id="ASV88482.1"/>
    </source>
</evidence>
<dbReference type="Pfam" id="PF00005">
    <property type="entry name" value="ABC_tran"/>
    <property type="match status" value="1"/>
</dbReference>
<dbReference type="GO" id="GO:0005886">
    <property type="term" value="C:plasma membrane"/>
    <property type="evidence" value="ECO:0007669"/>
    <property type="project" value="UniProtKB-SubCell"/>
</dbReference>
<name>A0A248UPF7_9HYPH</name>
<organism evidence="6 7">
    <name type="scientific">Ochrobactrum quorumnocens</name>
    <dbReference type="NCBI Taxonomy" id="271865"/>
    <lineage>
        <taxon>Bacteria</taxon>
        <taxon>Pseudomonadati</taxon>
        <taxon>Pseudomonadota</taxon>
        <taxon>Alphaproteobacteria</taxon>
        <taxon>Hyphomicrobiales</taxon>
        <taxon>Brucellaceae</taxon>
        <taxon>Brucella/Ochrobactrum group</taxon>
        <taxon>Ochrobactrum</taxon>
    </lineage>
</organism>
<dbReference type="EMBL" id="CP022605">
    <property type="protein sequence ID" value="ASV88482.1"/>
    <property type="molecule type" value="Genomic_DNA"/>
</dbReference>
<dbReference type="PANTHER" id="PTHR45772:SF7">
    <property type="entry name" value="AMINO ACID ABC TRANSPORTER ATP-BINDING PROTEIN"/>
    <property type="match status" value="1"/>
</dbReference>